<proteinExistence type="inferred from homology"/>
<dbReference type="CDD" id="cd00063">
    <property type="entry name" value="FN3"/>
    <property type="match status" value="1"/>
</dbReference>
<dbReference type="FunFam" id="1.10.510.10:FF:000329">
    <property type="entry name" value="Titin a"/>
    <property type="match status" value="1"/>
</dbReference>
<dbReference type="PANTHER" id="PTHR24342">
    <property type="entry name" value="SERINE/THREONINE-PROTEIN KINASE 17"/>
    <property type="match status" value="1"/>
</dbReference>
<keyword evidence="4" id="KW-0547">Nucleotide-binding</keyword>
<dbReference type="InterPro" id="IPR003961">
    <property type="entry name" value="FN3_dom"/>
</dbReference>
<dbReference type="Proteomes" id="UP000261540">
    <property type="component" value="Unplaced"/>
</dbReference>
<evidence type="ECO:0000256" key="6">
    <source>
        <dbReference type="ARBA" id="ARBA00022840"/>
    </source>
</evidence>
<evidence type="ECO:0000256" key="1">
    <source>
        <dbReference type="ARBA" id="ARBA00006692"/>
    </source>
</evidence>
<sequence>MNFVSNVKILEGKVNGVKYLHLSFQNQTHPFINVFGKTAYQFRVIAENQFGQSKPSEPTAPVVTKEDKSIIRNYDEEVDETREIKKEEAQISSIKALSTMYTIAEELGRGQFGIAHRCIEISSKMTFMAKFVKAKGTDQELVRKEIEALNVARHKNFLYLHESFESLQELVIIYEFISGVDIFERLGTANFDLTEREIVIYIRQVCEALQFLHSQNYAHFDIKPDNIIYTTRKSSNIKITEMGQARLLIPGENVRIQFTSPEYYAPEVHQHDMVSTITDMWSVGVLAYMLLSGLNPFASETTQKMIEKICNVEYTFEEEAFKETSIEAMDFVDRLLIKECKHRMTAAEALEHPWLKMKTEQLSNKIIKTLRHRRYYQTLVKKDSNFVVSAARIAQGGAIRSQRVTGSILRPLRISPPSSSLVLDLTVQQ</sequence>
<dbReference type="Ensembl" id="ENSPKIT00000026955.1">
    <property type="protein sequence ID" value="ENSPKIP00000002999.1"/>
    <property type="gene ID" value="ENSPKIG00000020617.1"/>
</dbReference>
<evidence type="ECO:0000259" key="7">
    <source>
        <dbReference type="PROSITE" id="PS50011"/>
    </source>
</evidence>
<dbReference type="SMART" id="SM00220">
    <property type="entry name" value="S_TKc"/>
    <property type="match status" value="1"/>
</dbReference>
<dbReference type="SUPFAM" id="SSF49265">
    <property type="entry name" value="Fibronectin type III"/>
    <property type="match status" value="1"/>
</dbReference>
<comment type="similarity">
    <text evidence="1">Belongs to the protein kinase superfamily. CAMK Ser/Thr protein kinase family.</text>
</comment>
<evidence type="ECO:0000259" key="8">
    <source>
        <dbReference type="PROSITE" id="PS50853"/>
    </source>
</evidence>
<keyword evidence="2" id="KW-0723">Serine/threonine-protein kinase</keyword>
<dbReference type="Pfam" id="PF00069">
    <property type="entry name" value="Pkinase"/>
    <property type="match status" value="1"/>
</dbReference>
<dbReference type="Gene3D" id="3.30.200.20">
    <property type="entry name" value="Phosphorylase Kinase, domain 1"/>
    <property type="match status" value="1"/>
</dbReference>
<dbReference type="Gene3D" id="2.60.40.10">
    <property type="entry name" value="Immunoglobulins"/>
    <property type="match status" value="1"/>
</dbReference>
<keyword evidence="3" id="KW-0808">Transferase</keyword>
<feature type="domain" description="Protein kinase" evidence="7">
    <location>
        <begin position="101"/>
        <end position="355"/>
    </location>
</feature>
<evidence type="ECO:0000256" key="3">
    <source>
        <dbReference type="ARBA" id="ARBA00022679"/>
    </source>
</evidence>
<dbReference type="GO" id="GO:0005634">
    <property type="term" value="C:nucleus"/>
    <property type="evidence" value="ECO:0007669"/>
    <property type="project" value="TreeGrafter"/>
</dbReference>
<dbReference type="InterPro" id="IPR011009">
    <property type="entry name" value="Kinase-like_dom_sf"/>
</dbReference>
<reference evidence="9" key="1">
    <citation type="submission" date="2025-08" db="UniProtKB">
        <authorList>
            <consortium name="Ensembl"/>
        </authorList>
    </citation>
    <scope>IDENTIFICATION</scope>
</reference>
<dbReference type="InterPro" id="IPR036116">
    <property type="entry name" value="FN3_sf"/>
</dbReference>
<name>A0A3B3QB46_9TELE</name>
<keyword evidence="6" id="KW-0067">ATP-binding</keyword>
<dbReference type="GeneTree" id="ENSGT01150000286978"/>
<dbReference type="PROSITE" id="PS50011">
    <property type="entry name" value="PROTEIN_KINASE_DOM"/>
    <property type="match status" value="1"/>
</dbReference>
<dbReference type="GO" id="GO:0004674">
    <property type="term" value="F:protein serine/threonine kinase activity"/>
    <property type="evidence" value="ECO:0007669"/>
    <property type="project" value="UniProtKB-KW"/>
</dbReference>
<evidence type="ECO:0000256" key="4">
    <source>
        <dbReference type="ARBA" id="ARBA00022741"/>
    </source>
</evidence>
<keyword evidence="5" id="KW-0418">Kinase</keyword>
<feature type="domain" description="Fibronectin type-III" evidence="8">
    <location>
        <begin position="1"/>
        <end position="67"/>
    </location>
</feature>
<evidence type="ECO:0008006" key="11">
    <source>
        <dbReference type="Google" id="ProtNLM"/>
    </source>
</evidence>
<accession>A0A3B3QB46</accession>
<dbReference type="PROSITE" id="PS00108">
    <property type="entry name" value="PROTEIN_KINASE_ST"/>
    <property type="match status" value="1"/>
</dbReference>
<dbReference type="InterPro" id="IPR013783">
    <property type="entry name" value="Ig-like_fold"/>
</dbReference>
<dbReference type="AlphaFoldDB" id="A0A3B3QB46"/>
<reference evidence="9" key="2">
    <citation type="submission" date="2025-09" db="UniProtKB">
        <authorList>
            <consortium name="Ensembl"/>
        </authorList>
    </citation>
    <scope>IDENTIFICATION</scope>
</reference>
<dbReference type="STRING" id="1676925.ENSPKIP00000002999"/>
<evidence type="ECO:0000313" key="9">
    <source>
        <dbReference type="Ensembl" id="ENSPKIP00000002999.1"/>
    </source>
</evidence>
<dbReference type="GO" id="GO:0005524">
    <property type="term" value="F:ATP binding"/>
    <property type="evidence" value="ECO:0007669"/>
    <property type="project" value="UniProtKB-KW"/>
</dbReference>
<protein>
    <recommendedName>
        <fullName evidence="11">Protein kinase domain-containing protein</fullName>
    </recommendedName>
</protein>
<dbReference type="InterPro" id="IPR000719">
    <property type="entry name" value="Prot_kinase_dom"/>
</dbReference>
<evidence type="ECO:0000256" key="2">
    <source>
        <dbReference type="ARBA" id="ARBA00022527"/>
    </source>
</evidence>
<organism evidence="9 10">
    <name type="scientific">Paramormyrops kingsleyae</name>
    <dbReference type="NCBI Taxonomy" id="1676925"/>
    <lineage>
        <taxon>Eukaryota</taxon>
        <taxon>Metazoa</taxon>
        <taxon>Chordata</taxon>
        <taxon>Craniata</taxon>
        <taxon>Vertebrata</taxon>
        <taxon>Euteleostomi</taxon>
        <taxon>Actinopterygii</taxon>
        <taxon>Neopterygii</taxon>
        <taxon>Teleostei</taxon>
        <taxon>Osteoglossocephala</taxon>
        <taxon>Osteoglossomorpha</taxon>
        <taxon>Osteoglossiformes</taxon>
        <taxon>Mormyridae</taxon>
        <taxon>Paramormyrops</taxon>
    </lineage>
</organism>
<dbReference type="PANTHER" id="PTHR24342:SF20">
    <property type="entry name" value="MYOSIN LIGHT CHAIN KINASE, SMOOTH MUSCLE"/>
    <property type="match status" value="1"/>
</dbReference>
<keyword evidence="10" id="KW-1185">Reference proteome</keyword>
<dbReference type="InterPro" id="IPR008271">
    <property type="entry name" value="Ser/Thr_kinase_AS"/>
</dbReference>
<dbReference type="GO" id="GO:0043065">
    <property type="term" value="P:positive regulation of apoptotic process"/>
    <property type="evidence" value="ECO:0007669"/>
    <property type="project" value="TreeGrafter"/>
</dbReference>
<dbReference type="PROSITE" id="PS50853">
    <property type="entry name" value="FN3"/>
    <property type="match status" value="1"/>
</dbReference>
<dbReference type="SUPFAM" id="SSF56112">
    <property type="entry name" value="Protein kinase-like (PK-like)"/>
    <property type="match status" value="1"/>
</dbReference>
<evidence type="ECO:0000313" key="10">
    <source>
        <dbReference type="Proteomes" id="UP000261540"/>
    </source>
</evidence>
<dbReference type="GO" id="GO:0035556">
    <property type="term" value="P:intracellular signal transduction"/>
    <property type="evidence" value="ECO:0007669"/>
    <property type="project" value="TreeGrafter"/>
</dbReference>
<dbReference type="Gene3D" id="1.10.510.10">
    <property type="entry name" value="Transferase(Phosphotransferase) domain 1"/>
    <property type="match status" value="1"/>
</dbReference>
<evidence type="ECO:0000256" key="5">
    <source>
        <dbReference type="ARBA" id="ARBA00022777"/>
    </source>
</evidence>